<protein>
    <submittedName>
        <fullName evidence="2">Paraflagellar Rod Proteome Component 9, putative</fullName>
    </submittedName>
</protein>
<feature type="compositionally biased region" description="Low complexity" evidence="1">
    <location>
        <begin position="242"/>
        <end position="253"/>
    </location>
</feature>
<comment type="caution">
    <text evidence="2">The sequence shown here is derived from an EMBL/GenBank/DDBJ whole genome shotgun (WGS) entry which is preliminary data.</text>
</comment>
<feature type="compositionally biased region" description="Low complexity" evidence="1">
    <location>
        <begin position="190"/>
        <end position="200"/>
    </location>
</feature>
<reference evidence="2" key="1">
    <citation type="submission" date="2016-09" db="EMBL/GenBank/DDBJ databases">
        <authorList>
            <person name="Hebert L."/>
            <person name="Moumen B."/>
        </authorList>
    </citation>
    <scope>NUCLEOTIDE SEQUENCE [LARGE SCALE GENOMIC DNA]</scope>
    <source>
        <strain evidence="2">OVI</strain>
    </source>
</reference>
<dbReference type="VEuPathDB" id="TriTrypDB:TEOVI_000572100"/>
<feature type="compositionally biased region" description="Low complexity" evidence="1">
    <location>
        <begin position="310"/>
        <end position="327"/>
    </location>
</feature>
<evidence type="ECO:0000256" key="1">
    <source>
        <dbReference type="SAM" id="MobiDB-lite"/>
    </source>
</evidence>
<name>A0A1G4I250_TRYEQ</name>
<feature type="compositionally biased region" description="Acidic residues" evidence="1">
    <location>
        <begin position="269"/>
        <end position="288"/>
    </location>
</feature>
<proteinExistence type="predicted"/>
<dbReference type="RefSeq" id="XP_067077253.1">
    <property type="nucleotide sequence ID" value="XM_067221152.1"/>
</dbReference>
<feature type="compositionally biased region" description="Low complexity" evidence="1">
    <location>
        <begin position="214"/>
        <end position="227"/>
    </location>
</feature>
<dbReference type="EMBL" id="CZPT02000365">
    <property type="protein sequence ID" value="SCU65693.1"/>
    <property type="molecule type" value="Genomic_DNA"/>
</dbReference>
<dbReference type="Proteomes" id="UP000195570">
    <property type="component" value="Unassembled WGS sequence"/>
</dbReference>
<feature type="region of interest" description="Disordered" evidence="1">
    <location>
        <begin position="151"/>
        <end position="371"/>
    </location>
</feature>
<organism evidence="2 3">
    <name type="scientific">Trypanosoma equiperdum</name>
    <dbReference type="NCBI Taxonomy" id="5694"/>
    <lineage>
        <taxon>Eukaryota</taxon>
        <taxon>Discoba</taxon>
        <taxon>Euglenozoa</taxon>
        <taxon>Kinetoplastea</taxon>
        <taxon>Metakinetoplastina</taxon>
        <taxon>Trypanosomatida</taxon>
        <taxon>Trypanosomatidae</taxon>
        <taxon>Trypanosoma</taxon>
    </lineage>
</organism>
<dbReference type="AlphaFoldDB" id="A0A1G4I250"/>
<gene>
    <name evidence="2" type="ORF">TEOVI_000572100</name>
</gene>
<feature type="compositionally biased region" description="Acidic residues" evidence="1">
    <location>
        <begin position="328"/>
        <end position="371"/>
    </location>
</feature>
<keyword evidence="3" id="KW-1185">Reference proteome</keyword>
<sequence length="371" mass="41086">MSADPTSTALAQLYVDEDKTHKSLVPDDVVIRDYLSCINDDTWVRHAELVNMSDLKETESEEVVKEEVLRAYIEERRRSNTERRDLVMEGIQWQERFMEEYKRDQRTRDMSEAASYKQGLISSFRTKRGTEGAKGTGADEVKAIGYTGVSGSRSAAPPVGATCDITPSIYSTKPIQEALKSPKKEEDPYPVEQPAEQAPEPADKPEEETEQPAEEASQPAEVPAEEPQQTEELAEETSYPVEQPAEEVSQPAEEPAEQPAEEVSQPVEEPAEQPVEEATEQPVEEPLEEASQPAEVPAEEPQQTEELAEETSYPVEQPAEEVSQPVEEPAEQPAEEATEQPVEEPQEEVAQDAPEEAAGDAPAEENAEAQE</sequence>
<evidence type="ECO:0000313" key="3">
    <source>
        <dbReference type="Proteomes" id="UP000195570"/>
    </source>
</evidence>
<accession>A0A1G4I250</accession>
<evidence type="ECO:0000313" key="2">
    <source>
        <dbReference type="EMBL" id="SCU65693.1"/>
    </source>
</evidence>
<dbReference type="GeneID" id="92379661"/>